<dbReference type="EMBL" id="MSCK01000002">
    <property type="protein sequence ID" value="PQJ69590.1"/>
    <property type="molecule type" value="Genomic_DNA"/>
</dbReference>
<evidence type="ECO:0000313" key="1">
    <source>
        <dbReference type="EMBL" id="PQJ69590.1"/>
    </source>
</evidence>
<sequence>MSCKGIDEITEDIDIIVKSSIFKQQIVIEVFDPVNQLNLEGDNILQVEVIGKDADKIVTDAGNNVNSAKVVGGTIALAVNPNKNPSNETVEFLVKITGDQYLTTTIPIVLSPTDSIASISANVVNKLNTAQGIDYKKTTETLTNNTLTKDFIFETSGLKAGTNTEITIKSGTIFKDENGNDISGTEIESELVHFNSANSESLDSFPGGFMPAEITDENGDILNNAYFITAGFASINMTIGNKEVKNFSKPISIKMKIDANFINPDTGIKIKKGDTIPIWSYSKDDGKWDFHKDGVVKVDNNNLIIEYTTTHLSWYNLDYKGTRCSSYSPSGVAKINISMSGVNNSNGYRLFSDFFYENGNQPISPYSGKTFSWYDGQTFEINNAPVNRKVQLIVYSGSNRYDKGEILFRSEAVNLCNVGSVDVDVSNIVSKLPPLPVNVNVNYQGKCNRKIIAPTIPLYMKKTNYYGRTYWSYLGYVYDGKITIRNINLNKEYEFRTYFNGQYFYQNISFDKTEYINDSYEIPSDLCDRLF</sequence>
<proteinExistence type="predicted"/>
<gene>
    <name evidence="1" type="ORF">BTO14_16450</name>
</gene>
<protein>
    <submittedName>
        <fullName evidence="1">Uncharacterized protein</fullName>
    </submittedName>
</protein>
<evidence type="ECO:0000313" key="2">
    <source>
        <dbReference type="Proteomes" id="UP000247345"/>
    </source>
</evidence>
<dbReference type="Proteomes" id="UP000247345">
    <property type="component" value="Unassembled WGS sequence"/>
</dbReference>
<reference evidence="1 2" key="1">
    <citation type="submission" date="2016-12" db="EMBL/GenBank/DDBJ databases">
        <title>Trade-off between light-utilization and light-protection in marine flavobacteria.</title>
        <authorList>
            <person name="Kumagai Y."/>
            <person name="Yoshizawa S."/>
            <person name="Kogure K."/>
            <person name="Iwasaki W."/>
        </authorList>
    </citation>
    <scope>NUCLEOTIDE SEQUENCE [LARGE SCALE GENOMIC DNA]</scope>
    <source>
        <strain evidence="1 2">KCTC 12100</strain>
    </source>
</reference>
<comment type="caution">
    <text evidence="1">The sequence shown here is derived from an EMBL/GenBank/DDBJ whole genome shotgun (WGS) entry which is preliminary data.</text>
</comment>
<name>A0A2P6C9J6_9FLAO</name>
<keyword evidence="2" id="KW-1185">Reference proteome</keyword>
<organism evidence="1 2">
    <name type="scientific">Polaribacter butkevichii</name>
    <dbReference type="NCBI Taxonomy" id="218490"/>
    <lineage>
        <taxon>Bacteria</taxon>
        <taxon>Pseudomonadati</taxon>
        <taxon>Bacteroidota</taxon>
        <taxon>Flavobacteriia</taxon>
        <taxon>Flavobacteriales</taxon>
        <taxon>Flavobacteriaceae</taxon>
    </lineage>
</organism>
<accession>A0A2P6C9J6</accession>
<dbReference type="AlphaFoldDB" id="A0A2P6C9J6"/>